<dbReference type="RefSeq" id="XP_001327641.1">
    <property type="nucleotide sequence ID" value="XM_001327606.1"/>
</dbReference>
<keyword evidence="2" id="KW-1185">Reference proteome</keyword>
<dbReference type="Proteomes" id="UP000001542">
    <property type="component" value="Unassembled WGS sequence"/>
</dbReference>
<reference evidence="1" key="1">
    <citation type="submission" date="2006-10" db="EMBL/GenBank/DDBJ databases">
        <authorList>
            <person name="Amadeo P."/>
            <person name="Zhao Q."/>
            <person name="Wortman J."/>
            <person name="Fraser-Liggett C."/>
            <person name="Carlton J."/>
        </authorList>
    </citation>
    <scope>NUCLEOTIDE SEQUENCE</scope>
    <source>
        <strain evidence="1">G3</strain>
    </source>
</reference>
<name>A2DVX3_TRIV3</name>
<sequence length="156" mass="18636">MLKLNASRTFFDMICNTNSEEYVNSFLSQQPLVSYYAMEKADPDDHIPRRAKERYNFKYGSWEFEPLNISADENETVIYLLKEKYVFNEEAEEKFQNFYMEIEKKASKMKYFDGLDYDGPDSRFVCFTKKRSDLMKFLTSNNGQFLFIFLRILGLD</sequence>
<organism evidence="1 2">
    <name type="scientific">Trichomonas vaginalis (strain ATCC PRA-98 / G3)</name>
    <dbReference type="NCBI Taxonomy" id="412133"/>
    <lineage>
        <taxon>Eukaryota</taxon>
        <taxon>Metamonada</taxon>
        <taxon>Parabasalia</taxon>
        <taxon>Trichomonadida</taxon>
        <taxon>Trichomonadidae</taxon>
        <taxon>Trichomonas</taxon>
    </lineage>
</organism>
<evidence type="ECO:0000313" key="2">
    <source>
        <dbReference type="Proteomes" id="UP000001542"/>
    </source>
</evidence>
<protein>
    <submittedName>
        <fullName evidence="1">Uncharacterized protein</fullName>
    </submittedName>
</protein>
<dbReference type="VEuPathDB" id="TrichDB:TVAG_252310"/>
<dbReference type="InParanoid" id="A2DVX3"/>
<dbReference type="AlphaFoldDB" id="A2DVX3"/>
<proteinExistence type="predicted"/>
<gene>
    <name evidence="1" type="ORF">TVAG_252310</name>
</gene>
<dbReference type="VEuPathDB" id="TrichDB:TVAGG3_0846060"/>
<accession>A2DVX3</accession>
<dbReference type="EMBL" id="DS113256">
    <property type="protein sequence ID" value="EAY15418.1"/>
    <property type="molecule type" value="Genomic_DNA"/>
</dbReference>
<reference evidence="1" key="2">
    <citation type="journal article" date="2007" name="Science">
        <title>Draft genome sequence of the sexually transmitted pathogen Trichomonas vaginalis.</title>
        <authorList>
            <person name="Carlton J.M."/>
            <person name="Hirt R.P."/>
            <person name="Silva J.C."/>
            <person name="Delcher A.L."/>
            <person name="Schatz M."/>
            <person name="Zhao Q."/>
            <person name="Wortman J.R."/>
            <person name="Bidwell S.L."/>
            <person name="Alsmark U.C.M."/>
            <person name="Besteiro S."/>
            <person name="Sicheritz-Ponten T."/>
            <person name="Noel C.J."/>
            <person name="Dacks J.B."/>
            <person name="Foster P.G."/>
            <person name="Simillion C."/>
            <person name="Van de Peer Y."/>
            <person name="Miranda-Saavedra D."/>
            <person name="Barton G.J."/>
            <person name="Westrop G.D."/>
            <person name="Mueller S."/>
            <person name="Dessi D."/>
            <person name="Fiori P.L."/>
            <person name="Ren Q."/>
            <person name="Paulsen I."/>
            <person name="Zhang H."/>
            <person name="Bastida-Corcuera F.D."/>
            <person name="Simoes-Barbosa A."/>
            <person name="Brown M.T."/>
            <person name="Hayes R.D."/>
            <person name="Mukherjee M."/>
            <person name="Okumura C.Y."/>
            <person name="Schneider R."/>
            <person name="Smith A.J."/>
            <person name="Vanacova S."/>
            <person name="Villalvazo M."/>
            <person name="Haas B.J."/>
            <person name="Pertea M."/>
            <person name="Feldblyum T.V."/>
            <person name="Utterback T.R."/>
            <person name="Shu C.L."/>
            <person name="Osoegawa K."/>
            <person name="de Jong P.J."/>
            <person name="Hrdy I."/>
            <person name="Horvathova L."/>
            <person name="Zubacova Z."/>
            <person name="Dolezal P."/>
            <person name="Malik S.B."/>
            <person name="Logsdon J.M. Jr."/>
            <person name="Henze K."/>
            <person name="Gupta A."/>
            <person name="Wang C.C."/>
            <person name="Dunne R.L."/>
            <person name="Upcroft J.A."/>
            <person name="Upcroft P."/>
            <person name="White O."/>
            <person name="Salzberg S.L."/>
            <person name="Tang P."/>
            <person name="Chiu C.-H."/>
            <person name="Lee Y.-S."/>
            <person name="Embley T.M."/>
            <person name="Coombs G.H."/>
            <person name="Mottram J.C."/>
            <person name="Tachezy J."/>
            <person name="Fraser-Liggett C.M."/>
            <person name="Johnson P.J."/>
        </authorList>
    </citation>
    <scope>NUCLEOTIDE SEQUENCE [LARGE SCALE GENOMIC DNA]</scope>
    <source>
        <strain evidence="1">G3</strain>
    </source>
</reference>
<dbReference type="KEGG" id="tva:4773405"/>
<evidence type="ECO:0000313" key="1">
    <source>
        <dbReference type="EMBL" id="EAY15418.1"/>
    </source>
</evidence>